<dbReference type="AlphaFoldDB" id="A0A6A4LIG8"/>
<name>A0A6A4LIG8_9ERIC</name>
<dbReference type="PANTHER" id="PTHR24299">
    <property type="entry name" value="CYTOCHROME P450 FAMILY 1"/>
    <property type="match status" value="1"/>
</dbReference>
<dbReference type="GO" id="GO:0005506">
    <property type="term" value="F:iron ion binding"/>
    <property type="evidence" value="ECO:0007669"/>
    <property type="project" value="InterPro"/>
</dbReference>
<evidence type="ECO:0000256" key="1">
    <source>
        <dbReference type="SAM" id="Phobius"/>
    </source>
</evidence>
<dbReference type="Gene3D" id="1.10.630.10">
    <property type="entry name" value="Cytochrome P450"/>
    <property type="match status" value="1"/>
</dbReference>
<dbReference type="EMBL" id="QEFC01001430">
    <property type="protein sequence ID" value="KAE9458160.1"/>
    <property type="molecule type" value="Genomic_DNA"/>
</dbReference>
<keyword evidence="1" id="KW-0472">Membrane</keyword>
<evidence type="ECO:0000313" key="3">
    <source>
        <dbReference type="Proteomes" id="UP000428333"/>
    </source>
</evidence>
<dbReference type="GO" id="GO:0020037">
    <property type="term" value="F:heme binding"/>
    <property type="evidence" value="ECO:0007669"/>
    <property type="project" value="InterPro"/>
</dbReference>
<proteinExistence type="predicted"/>
<dbReference type="PANTHER" id="PTHR24299:SF58">
    <property type="entry name" value="CYTOCHROME P450"/>
    <property type="match status" value="1"/>
</dbReference>
<organism evidence="2 3">
    <name type="scientific">Rhododendron williamsianum</name>
    <dbReference type="NCBI Taxonomy" id="262921"/>
    <lineage>
        <taxon>Eukaryota</taxon>
        <taxon>Viridiplantae</taxon>
        <taxon>Streptophyta</taxon>
        <taxon>Embryophyta</taxon>
        <taxon>Tracheophyta</taxon>
        <taxon>Spermatophyta</taxon>
        <taxon>Magnoliopsida</taxon>
        <taxon>eudicotyledons</taxon>
        <taxon>Gunneridae</taxon>
        <taxon>Pentapetalae</taxon>
        <taxon>asterids</taxon>
        <taxon>Ericales</taxon>
        <taxon>Ericaceae</taxon>
        <taxon>Ericoideae</taxon>
        <taxon>Rhodoreae</taxon>
        <taxon>Rhododendron</taxon>
    </lineage>
</organism>
<feature type="non-terminal residue" evidence="2">
    <location>
        <position position="1"/>
    </location>
</feature>
<dbReference type="Pfam" id="PF00067">
    <property type="entry name" value="p450"/>
    <property type="match status" value="1"/>
</dbReference>
<sequence length="274" mass="31047">MVGSWFSFTWFSRDSLPLALLLLLLLPLLLIWTGARKKATRKRPPGPAGWPVVGNMFDLGTIPHITQSKLRFKYGPVLWLKLGSVNTMVIQSPKAAAELFKNHDSTFCDRRVPHALTSWNYNQGSIAIGNYGTYWRLLRKLCNLMLSRDLLEPHSEGGREFFDAMNKIGELAKASIADFLPFLKWMDPMGIKSNMDRHMGKAMKIVAEFVTEKVRQKKDSGTEKANKDFLNVMLEYEGDGKEGPDKISESNVTIIYHSAIDTRCNAMYDHTDAM</sequence>
<keyword evidence="1" id="KW-1133">Transmembrane helix</keyword>
<keyword evidence="3" id="KW-1185">Reference proteome</keyword>
<dbReference type="SUPFAM" id="SSF48264">
    <property type="entry name" value="Cytochrome P450"/>
    <property type="match status" value="1"/>
</dbReference>
<dbReference type="InterPro" id="IPR036396">
    <property type="entry name" value="Cyt_P450_sf"/>
</dbReference>
<dbReference type="GO" id="GO:0016705">
    <property type="term" value="F:oxidoreductase activity, acting on paired donors, with incorporation or reduction of molecular oxygen"/>
    <property type="evidence" value="ECO:0007669"/>
    <property type="project" value="InterPro"/>
</dbReference>
<comment type="caution">
    <text evidence="2">The sequence shown here is derived from an EMBL/GenBank/DDBJ whole genome shotgun (WGS) entry which is preliminary data.</text>
</comment>
<evidence type="ECO:0000313" key="2">
    <source>
        <dbReference type="EMBL" id="KAE9458160.1"/>
    </source>
</evidence>
<protein>
    <recommendedName>
        <fullName evidence="4">Cytochrome P450</fullName>
    </recommendedName>
</protein>
<gene>
    <name evidence="2" type="ORF">C3L33_09931</name>
</gene>
<reference evidence="2 3" key="1">
    <citation type="journal article" date="2019" name="Genome Biol. Evol.">
        <title>The Rhododendron genome and chromosomal organization provide insight into shared whole-genome duplications across the heath family (Ericaceae).</title>
        <authorList>
            <person name="Soza V.L."/>
            <person name="Lindsley D."/>
            <person name="Waalkes A."/>
            <person name="Ramage E."/>
            <person name="Patwardhan R.P."/>
            <person name="Burton J.N."/>
            <person name="Adey A."/>
            <person name="Kumar A."/>
            <person name="Qiu R."/>
            <person name="Shendure J."/>
            <person name="Hall B."/>
        </authorList>
    </citation>
    <scope>NUCLEOTIDE SEQUENCE [LARGE SCALE GENOMIC DNA]</scope>
    <source>
        <strain evidence="2">RSF 1966-606</strain>
    </source>
</reference>
<dbReference type="GO" id="GO:0004497">
    <property type="term" value="F:monooxygenase activity"/>
    <property type="evidence" value="ECO:0007669"/>
    <property type="project" value="InterPro"/>
</dbReference>
<dbReference type="OrthoDB" id="1055148at2759"/>
<keyword evidence="1" id="KW-0812">Transmembrane</keyword>
<evidence type="ECO:0008006" key="4">
    <source>
        <dbReference type="Google" id="ProtNLM"/>
    </source>
</evidence>
<feature type="transmembrane region" description="Helical" evidence="1">
    <location>
        <begin position="15"/>
        <end position="35"/>
    </location>
</feature>
<accession>A0A6A4LIG8</accession>
<dbReference type="Proteomes" id="UP000428333">
    <property type="component" value="Linkage Group LG06"/>
</dbReference>
<dbReference type="InterPro" id="IPR001128">
    <property type="entry name" value="Cyt_P450"/>
</dbReference>